<comment type="similarity">
    <text evidence="1 2">Belongs to the BolA/IbaG family.</text>
</comment>
<keyword evidence="4" id="KW-1185">Reference proteome</keyword>
<gene>
    <name evidence="3" type="ORF">BJ085DRAFT_24572</name>
</gene>
<protein>
    <submittedName>
        <fullName evidence="3">Bola protein</fullName>
    </submittedName>
</protein>
<dbReference type="EMBL" id="ML003614">
    <property type="protein sequence ID" value="RKP33710.1"/>
    <property type="molecule type" value="Genomic_DNA"/>
</dbReference>
<name>A0A4P9ZN24_9FUNG</name>
<dbReference type="Gene3D" id="3.30.300.90">
    <property type="entry name" value="BolA-like"/>
    <property type="match status" value="1"/>
</dbReference>
<dbReference type="InterPro" id="IPR052275">
    <property type="entry name" value="Mt_Fe-S_assembly_factor"/>
</dbReference>
<sequence length="108" mass="12054">MSFRFSQTLWAGTRLTTALRFYSTPTFANQGERQIYEKLTQALEPTTLTVADISGGCGSMYRISVCSPKFQGLNLVRQHRKVNEILKDEISGMHGLQLETSAPKPTKA</sequence>
<evidence type="ECO:0000256" key="1">
    <source>
        <dbReference type="ARBA" id="ARBA00005578"/>
    </source>
</evidence>
<evidence type="ECO:0000313" key="3">
    <source>
        <dbReference type="EMBL" id="RKP33710.1"/>
    </source>
</evidence>
<dbReference type="InterPro" id="IPR036065">
    <property type="entry name" value="BolA-like_sf"/>
</dbReference>
<evidence type="ECO:0000256" key="2">
    <source>
        <dbReference type="RuleBase" id="RU003860"/>
    </source>
</evidence>
<accession>A0A4P9ZN24</accession>
<dbReference type="Pfam" id="PF01722">
    <property type="entry name" value="BolA"/>
    <property type="match status" value="1"/>
</dbReference>
<dbReference type="PANTHER" id="PTHR46188">
    <property type="entry name" value="BOLA-LIKE PROTEIN 3"/>
    <property type="match status" value="1"/>
</dbReference>
<dbReference type="Proteomes" id="UP000268162">
    <property type="component" value="Unassembled WGS sequence"/>
</dbReference>
<dbReference type="PANTHER" id="PTHR46188:SF1">
    <property type="entry name" value="BOLA-LIKE PROTEIN 3"/>
    <property type="match status" value="1"/>
</dbReference>
<organism evidence="3 4">
    <name type="scientific">Dimargaris cristalligena</name>
    <dbReference type="NCBI Taxonomy" id="215637"/>
    <lineage>
        <taxon>Eukaryota</taxon>
        <taxon>Fungi</taxon>
        <taxon>Fungi incertae sedis</taxon>
        <taxon>Zoopagomycota</taxon>
        <taxon>Kickxellomycotina</taxon>
        <taxon>Dimargaritomycetes</taxon>
        <taxon>Dimargaritales</taxon>
        <taxon>Dimargaritaceae</taxon>
        <taxon>Dimargaris</taxon>
    </lineage>
</organism>
<proteinExistence type="inferred from homology"/>
<dbReference type="AlphaFoldDB" id="A0A4P9ZN24"/>
<dbReference type="SUPFAM" id="SSF82657">
    <property type="entry name" value="BolA-like"/>
    <property type="match status" value="1"/>
</dbReference>
<dbReference type="OrthoDB" id="203381at2759"/>
<dbReference type="STRING" id="215637.A0A4P9ZN24"/>
<dbReference type="GO" id="GO:0005759">
    <property type="term" value="C:mitochondrial matrix"/>
    <property type="evidence" value="ECO:0007669"/>
    <property type="project" value="TreeGrafter"/>
</dbReference>
<evidence type="ECO:0000313" key="4">
    <source>
        <dbReference type="Proteomes" id="UP000268162"/>
    </source>
</evidence>
<reference evidence="4" key="1">
    <citation type="journal article" date="2018" name="Nat. Microbiol.">
        <title>Leveraging single-cell genomics to expand the fungal tree of life.</title>
        <authorList>
            <person name="Ahrendt S.R."/>
            <person name="Quandt C.A."/>
            <person name="Ciobanu D."/>
            <person name="Clum A."/>
            <person name="Salamov A."/>
            <person name="Andreopoulos B."/>
            <person name="Cheng J.F."/>
            <person name="Woyke T."/>
            <person name="Pelin A."/>
            <person name="Henrissat B."/>
            <person name="Reynolds N.K."/>
            <person name="Benny G.L."/>
            <person name="Smith M.E."/>
            <person name="James T.Y."/>
            <person name="Grigoriev I.V."/>
        </authorList>
    </citation>
    <scope>NUCLEOTIDE SEQUENCE [LARGE SCALE GENOMIC DNA]</scope>
    <source>
        <strain evidence="4">RSA 468</strain>
    </source>
</reference>
<dbReference type="InterPro" id="IPR002634">
    <property type="entry name" value="BolA"/>
</dbReference>